<name>A0A097J990_ACIBA</name>
<sequence>MYFYLKKYIRNLANKSKLIKPIYSFLNFIKVNSTSKMSDEFFAKMKYKENTGKTLNLENPKYFNEKLWWLKINNRNSLMTQCSDKVEVREYLKTIGLEHLLTDIYGVYDKADDIPFNNLQGKYFIKCNHVSGINALYDSLNKSNFDYNSTIKKFNSALKMNYYFQSREWNYKNIKPKILVENFLETTEPLLDFRFFCFHGKVKMIFVDIDTAAEDGTHNPSAKRNIYDREFNLMDFTVGRENFDTSLVNKPYNLDKMIEYAEKISKPFIFCRVDLYNLNGDIKFGEITFYPGGATQQFSSEQADLEVSSWLNIK</sequence>
<proteinExistence type="predicted"/>
<accession>A0A097J990</accession>
<reference evidence="1" key="1">
    <citation type="submission" date="2014-10" db="EMBL/GenBank/DDBJ databases">
        <authorList>
            <person name="Kenyon J.J."/>
            <person name="Hamidian M."/>
            <person name="Holt K.E."/>
            <person name="Pickard D."/>
            <person name="Dougan G."/>
            <person name="Hall R.M."/>
        </authorList>
    </citation>
    <scope>NUCLEOTIDE SEQUENCE</scope>
    <source>
        <strain evidence="1">G7</strain>
    </source>
</reference>
<evidence type="ECO:0000313" key="1">
    <source>
        <dbReference type="EMBL" id="AIT75779.1"/>
    </source>
</evidence>
<gene>
    <name evidence="1" type="primary">alt1</name>
</gene>
<dbReference type="Pfam" id="PF14305">
    <property type="entry name" value="ATPgrasp_TupA"/>
    <property type="match status" value="1"/>
</dbReference>
<protein>
    <submittedName>
        <fullName evidence="1">Alt1</fullName>
    </submittedName>
</protein>
<dbReference type="AlphaFoldDB" id="A0A097J990"/>
<dbReference type="InterPro" id="IPR029465">
    <property type="entry name" value="ATPgrasp_TupA"/>
</dbReference>
<dbReference type="EMBL" id="KC118541">
    <property type="protein sequence ID" value="AIT75779.1"/>
    <property type="molecule type" value="Genomic_DNA"/>
</dbReference>
<dbReference type="RefSeq" id="WP_059246985.1">
    <property type="nucleotide sequence ID" value="NZ_CAJHFH010000011.1"/>
</dbReference>
<organism evidence="1">
    <name type="scientific">Acinetobacter baumannii</name>
    <dbReference type="NCBI Taxonomy" id="470"/>
    <lineage>
        <taxon>Bacteria</taxon>
        <taxon>Pseudomonadati</taxon>
        <taxon>Pseudomonadota</taxon>
        <taxon>Gammaproteobacteria</taxon>
        <taxon>Moraxellales</taxon>
        <taxon>Moraxellaceae</taxon>
        <taxon>Acinetobacter</taxon>
        <taxon>Acinetobacter calcoaceticus/baumannii complex</taxon>
    </lineage>
</organism>